<organism evidence="5 6">
    <name type="scientific">Albidovulum denitrificans</name>
    <dbReference type="NCBI Taxonomy" id="404881"/>
    <lineage>
        <taxon>Bacteria</taxon>
        <taxon>Pseudomonadati</taxon>
        <taxon>Pseudomonadota</taxon>
        <taxon>Alphaproteobacteria</taxon>
        <taxon>Rhodobacterales</taxon>
        <taxon>Paracoccaceae</taxon>
        <taxon>Albidovulum</taxon>
    </lineage>
</organism>
<name>A0A2S8S2Z2_9RHOB</name>
<gene>
    <name evidence="5" type="ORF">LX70_03697</name>
</gene>
<dbReference type="Pfam" id="PF00535">
    <property type="entry name" value="Glycos_transf_2"/>
    <property type="match status" value="1"/>
</dbReference>
<evidence type="ECO:0000259" key="4">
    <source>
        <dbReference type="Pfam" id="PF00535"/>
    </source>
</evidence>
<comment type="caution">
    <text evidence="5">The sequence shown here is derived from an EMBL/GenBank/DDBJ whole genome shotgun (WGS) entry which is preliminary data.</text>
</comment>
<dbReference type="PANTHER" id="PTHR43179:SF12">
    <property type="entry name" value="GALACTOFURANOSYLTRANSFERASE GLFT2"/>
    <property type="match status" value="1"/>
</dbReference>
<proteinExistence type="inferred from homology"/>
<comment type="similarity">
    <text evidence="1">Belongs to the glycosyltransferase 2 family.</text>
</comment>
<dbReference type="OrthoDB" id="9771846at2"/>
<evidence type="ECO:0000256" key="2">
    <source>
        <dbReference type="ARBA" id="ARBA00022676"/>
    </source>
</evidence>
<dbReference type="SUPFAM" id="SSF53448">
    <property type="entry name" value="Nucleotide-diphospho-sugar transferases"/>
    <property type="match status" value="1"/>
</dbReference>
<dbReference type="AlphaFoldDB" id="A0A2S8S2Z2"/>
<dbReference type="RefSeq" id="WP_105516242.1">
    <property type="nucleotide sequence ID" value="NZ_PVEP01000011.1"/>
</dbReference>
<dbReference type="GO" id="GO:0016757">
    <property type="term" value="F:glycosyltransferase activity"/>
    <property type="evidence" value="ECO:0007669"/>
    <property type="project" value="UniProtKB-KW"/>
</dbReference>
<dbReference type="PANTHER" id="PTHR43179">
    <property type="entry name" value="RHAMNOSYLTRANSFERASE WBBL"/>
    <property type="match status" value="1"/>
</dbReference>
<accession>A0A2S8S2Z2</accession>
<keyword evidence="3" id="KW-0808">Transferase</keyword>
<evidence type="ECO:0000256" key="3">
    <source>
        <dbReference type="ARBA" id="ARBA00022679"/>
    </source>
</evidence>
<evidence type="ECO:0000313" key="5">
    <source>
        <dbReference type="EMBL" id="PQV55179.1"/>
    </source>
</evidence>
<sequence>MTSVTCPIGVVVVAFNASDVIVGCIESLLAQSAGRPKIVVVDNASTDDTVPVIRKWAAKNPDVVLREFASGERPALDEAGDVALLHSTANTGFAGGVNLGLALLAGMPEIGHFWVLNPDAFADAGATGAIMAAAAVTPGYGLMGGRVCYADPKTRIQIDGGTINRWTGVSSNVNLGRDADKTALPGADQLDFITGASMVASRRFYESVGPMREDYFLYYEEADWAMRRGALPLVVAPGLVVYHHAGTAIGSPTLDRMASPFSFWFKYRGRTLFIRRFNPVALPVTLAYSGAKAVQILLKGARPQAVALVRGALCLPPPKEVRDRLSPDAQKIAFGRSSE</sequence>
<keyword evidence="2" id="KW-0328">Glycosyltransferase</keyword>
<evidence type="ECO:0000313" key="6">
    <source>
        <dbReference type="Proteomes" id="UP000238338"/>
    </source>
</evidence>
<reference evidence="5 6" key="1">
    <citation type="submission" date="2018-02" db="EMBL/GenBank/DDBJ databases">
        <title>Genomic Encyclopedia of Archaeal and Bacterial Type Strains, Phase II (KMG-II): from individual species to whole genera.</title>
        <authorList>
            <person name="Goeker M."/>
        </authorList>
    </citation>
    <scope>NUCLEOTIDE SEQUENCE [LARGE SCALE GENOMIC DNA]</scope>
    <source>
        <strain evidence="5 6">DSM 18921</strain>
    </source>
</reference>
<protein>
    <recommendedName>
        <fullName evidence="4">Glycosyltransferase 2-like domain-containing protein</fullName>
    </recommendedName>
</protein>
<feature type="domain" description="Glycosyltransferase 2-like" evidence="4">
    <location>
        <begin position="10"/>
        <end position="152"/>
    </location>
</feature>
<dbReference type="InterPro" id="IPR001173">
    <property type="entry name" value="Glyco_trans_2-like"/>
</dbReference>
<dbReference type="Gene3D" id="3.90.550.10">
    <property type="entry name" value="Spore Coat Polysaccharide Biosynthesis Protein SpsA, Chain A"/>
    <property type="match status" value="1"/>
</dbReference>
<dbReference type="Proteomes" id="UP000238338">
    <property type="component" value="Unassembled WGS sequence"/>
</dbReference>
<keyword evidence="6" id="KW-1185">Reference proteome</keyword>
<dbReference type="InterPro" id="IPR029044">
    <property type="entry name" value="Nucleotide-diphossugar_trans"/>
</dbReference>
<evidence type="ECO:0000256" key="1">
    <source>
        <dbReference type="ARBA" id="ARBA00006739"/>
    </source>
</evidence>
<dbReference type="EMBL" id="PVEP01000011">
    <property type="protein sequence ID" value="PQV55179.1"/>
    <property type="molecule type" value="Genomic_DNA"/>
</dbReference>